<comment type="similarity">
    <text evidence="1">Belongs to the metallo-dependent hydrolases superfamily.</text>
</comment>
<name>A0A840AR55_9HYPH</name>
<dbReference type="InterPro" id="IPR052350">
    <property type="entry name" value="Metallo-dep_Lactonases"/>
</dbReference>
<dbReference type="Proteomes" id="UP000553963">
    <property type="component" value="Unassembled WGS sequence"/>
</dbReference>
<gene>
    <name evidence="3" type="ORF">GGR25_002391</name>
</gene>
<reference evidence="3 4" key="1">
    <citation type="submission" date="2020-08" db="EMBL/GenBank/DDBJ databases">
        <title>Genomic Encyclopedia of Type Strains, Phase IV (KMG-IV): sequencing the most valuable type-strain genomes for metagenomic binning, comparative biology and taxonomic classification.</title>
        <authorList>
            <person name="Goeker M."/>
        </authorList>
    </citation>
    <scope>NUCLEOTIDE SEQUENCE [LARGE SCALE GENOMIC DNA]</scope>
    <source>
        <strain evidence="3 4">DSM 25966</strain>
    </source>
</reference>
<dbReference type="SUPFAM" id="SSF51556">
    <property type="entry name" value="Metallo-dependent hydrolases"/>
    <property type="match status" value="1"/>
</dbReference>
<accession>A0A840AR55</accession>
<comment type="caution">
    <text evidence="3">The sequence shown here is derived from an EMBL/GenBank/DDBJ whole genome shotgun (WGS) entry which is preliminary data.</text>
</comment>
<proteinExistence type="inferred from homology"/>
<evidence type="ECO:0000256" key="1">
    <source>
        <dbReference type="ARBA" id="ARBA00038310"/>
    </source>
</evidence>
<dbReference type="AlphaFoldDB" id="A0A840AR55"/>
<dbReference type="GO" id="GO:0016787">
    <property type="term" value="F:hydrolase activity"/>
    <property type="evidence" value="ECO:0007669"/>
    <property type="project" value="UniProtKB-KW"/>
</dbReference>
<sequence length="299" mass="32921">MAARLYDGPIVDPHIHLWDRALKRHAWLDGASEAPLVRDQMPADYWQAAAGQNVVATVHVEANWDAGDPYGEIAWLDGLDRSGGMAARYVAGAALADPAVPALLERYGAHPDVVGIREILSWHPDRARRFVETRDRMADPAWRRGFARLAAEGLSFDLMITPWQADLAVRLAADFPDTLFVLNHCGSPMDRDVEGLARWRDGLSTLAAAPNVAVKISDPVAYDADWTVESLRPVVLGCIEAFGTERAMFASDYPVVALNASFADIYDAFRTIVADFTPDEQHALFAANAQRVYRLPELA</sequence>
<dbReference type="InterPro" id="IPR032466">
    <property type="entry name" value="Metal_Hydrolase"/>
</dbReference>
<dbReference type="PANTHER" id="PTHR43569:SF1">
    <property type="entry name" value="BLL3371 PROTEIN"/>
    <property type="match status" value="1"/>
</dbReference>
<dbReference type="Pfam" id="PF04909">
    <property type="entry name" value="Amidohydro_2"/>
    <property type="match status" value="1"/>
</dbReference>
<dbReference type="InterPro" id="IPR006680">
    <property type="entry name" value="Amidohydro-rel"/>
</dbReference>
<evidence type="ECO:0000259" key="2">
    <source>
        <dbReference type="Pfam" id="PF04909"/>
    </source>
</evidence>
<dbReference type="Gene3D" id="3.20.20.140">
    <property type="entry name" value="Metal-dependent hydrolases"/>
    <property type="match status" value="1"/>
</dbReference>
<feature type="domain" description="Amidohydrolase-related" evidence="2">
    <location>
        <begin position="11"/>
        <end position="295"/>
    </location>
</feature>
<keyword evidence="4" id="KW-1185">Reference proteome</keyword>
<organism evidence="3 4">
    <name type="scientific">Kaistia hirudinis</name>
    <dbReference type="NCBI Taxonomy" id="1293440"/>
    <lineage>
        <taxon>Bacteria</taxon>
        <taxon>Pseudomonadati</taxon>
        <taxon>Pseudomonadota</taxon>
        <taxon>Alphaproteobacteria</taxon>
        <taxon>Hyphomicrobiales</taxon>
        <taxon>Kaistiaceae</taxon>
        <taxon>Kaistia</taxon>
    </lineage>
</organism>
<evidence type="ECO:0000313" key="3">
    <source>
        <dbReference type="EMBL" id="MBB3931341.1"/>
    </source>
</evidence>
<dbReference type="EMBL" id="JACIDS010000003">
    <property type="protein sequence ID" value="MBB3931341.1"/>
    <property type="molecule type" value="Genomic_DNA"/>
</dbReference>
<dbReference type="PANTHER" id="PTHR43569">
    <property type="entry name" value="AMIDOHYDROLASE"/>
    <property type="match status" value="1"/>
</dbReference>
<keyword evidence="3" id="KW-0378">Hydrolase</keyword>
<protein>
    <submittedName>
        <fullName evidence="3">Putative TIM-barrel fold metal-dependent hydrolase</fullName>
    </submittedName>
</protein>
<dbReference type="RefSeq" id="WP_183398988.1">
    <property type="nucleotide sequence ID" value="NZ_JACIDS010000003.1"/>
</dbReference>
<evidence type="ECO:0000313" key="4">
    <source>
        <dbReference type="Proteomes" id="UP000553963"/>
    </source>
</evidence>